<organism evidence="1 2">
    <name type="scientific">Corynebacterium segmentosum</name>
    <dbReference type="NCBI Taxonomy" id="43990"/>
    <lineage>
        <taxon>Bacteria</taxon>
        <taxon>Bacillati</taxon>
        <taxon>Actinomycetota</taxon>
        <taxon>Actinomycetes</taxon>
        <taxon>Mycobacteriales</taxon>
        <taxon>Corynebacteriaceae</taxon>
        <taxon>Corynebacterium</taxon>
    </lineage>
</organism>
<gene>
    <name evidence="1" type="ORF">NCTC934_02161</name>
</gene>
<protein>
    <recommendedName>
        <fullName evidence="3">Luciferase-like domain-containing protein</fullName>
    </recommendedName>
</protein>
<reference evidence="1 2" key="1">
    <citation type="submission" date="2018-12" db="EMBL/GenBank/DDBJ databases">
        <authorList>
            <consortium name="Pathogen Informatics"/>
        </authorList>
    </citation>
    <scope>NUCLEOTIDE SEQUENCE [LARGE SCALE GENOMIC DNA]</scope>
    <source>
        <strain evidence="1 2">NCTC934</strain>
    </source>
</reference>
<accession>A0ABY6TGL8</accession>
<evidence type="ECO:0000313" key="2">
    <source>
        <dbReference type="Proteomes" id="UP000280707"/>
    </source>
</evidence>
<proteinExistence type="predicted"/>
<dbReference type="RefSeq" id="WP_126319954.1">
    <property type="nucleotide sequence ID" value="NZ_LR134408.1"/>
</dbReference>
<dbReference type="EMBL" id="LR134408">
    <property type="protein sequence ID" value="VEH73843.1"/>
    <property type="molecule type" value="Genomic_DNA"/>
</dbReference>
<evidence type="ECO:0008006" key="3">
    <source>
        <dbReference type="Google" id="ProtNLM"/>
    </source>
</evidence>
<dbReference type="Proteomes" id="UP000280707">
    <property type="component" value="Chromosome"/>
</dbReference>
<keyword evidence="2" id="KW-1185">Reference proteome</keyword>
<name>A0ABY6TGL8_9CORY</name>
<sequence>MKELLFDQLSSRLVRSAQESREASDVLFDIAISCKADEFIVGEHFDGQFWGMDALQTLVPLAVKRRPQGFTLGTGSILSRFHDGAEIIRRTAALMSAFGGEWEFGIGNGYGGISENQNFSIPQSRQLTRSECGWETEKFGYPMDELELYFRMDSFSPSALEERWCYPGFIRPPSSEVISIARQRKGESSVALRCLWQDDTDILRQEIESLIGAKDWVHSGNNVFESVISGKKTIYAEILFKNWESRLLLLQ</sequence>
<evidence type="ECO:0000313" key="1">
    <source>
        <dbReference type="EMBL" id="VEH73843.1"/>
    </source>
</evidence>